<feature type="region of interest" description="Disordered" evidence="1">
    <location>
        <begin position="129"/>
        <end position="148"/>
    </location>
</feature>
<dbReference type="Proteomes" id="UP000473885">
    <property type="component" value="Unassembled WGS sequence"/>
</dbReference>
<evidence type="ECO:0000256" key="1">
    <source>
        <dbReference type="SAM" id="MobiDB-lite"/>
    </source>
</evidence>
<evidence type="ECO:0000313" key="2">
    <source>
        <dbReference type="EMBL" id="NEZ47466.1"/>
    </source>
</evidence>
<comment type="caution">
    <text evidence="2">The sequence shown here is derived from an EMBL/GenBank/DDBJ whole genome shotgun (WGS) entry which is preliminary data.</text>
</comment>
<gene>
    <name evidence="2" type="ORF">FDF74_09710</name>
</gene>
<reference evidence="2 3" key="1">
    <citation type="submission" date="2019-04" db="EMBL/GenBank/DDBJ databases">
        <title>Genome sequencing of Clostridium botulinum Groups I-IV and Clostridium butyricum.</title>
        <authorList>
            <person name="Brunt J."/>
            <person name="Van Vliet A.H.M."/>
            <person name="Stringer S.C."/>
            <person name="Carter A.T."/>
            <person name="Peck M.W."/>
        </authorList>
    </citation>
    <scope>NUCLEOTIDE SEQUENCE [LARGE SCALE GENOMIC DNA]</scope>
    <source>
        <strain evidence="2 3">IFR 18/094</strain>
    </source>
</reference>
<dbReference type="AlphaFoldDB" id="A0A6M0RB56"/>
<dbReference type="EMBL" id="SXDP01000008">
    <property type="protein sequence ID" value="NEZ47466.1"/>
    <property type="molecule type" value="Genomic_DNA"/>
</dbReference>
<accession>A0A6M0RB56</accession>
<organism evidence="2 3">
    <name type="scientific">Clostridium niameyense</name>
    <dbReference type="NCBI Taxonomy" id="1622073"/>
    <lineage>
        <taxon>Bacteria</taxon>
        <taxon>Bacillati</taxon>
        <taxon>Bacillota</taxon>
        <taxon>Clostridia</taxon>
        <taxon>Eubacteriales</taxon>
        <taxon>Clostridiaceae</taxon>
        <taxon>Clostridium</taxon>
    </lineage>
</organism>
<dbReference type="RefSeq" id="WP_163249477.1">
    <property type="nucleotide sequence ID" value="NZ_SXDP01000008.1"/>
</dbReference>
<name>A0A6M0RB56_9CLOT</name>
<sequence>MYNYYCNPHMYMYPMMPLCPMVYEENFEKVCPEESDEDLKELYPKIYFKVYPIINNYCNKLEKETNIMYCPTEDKMDDMCKEIHEKIKSELYETEEDCMRGDGYRIYNPTRDLIRIIFIDELLNRRRRRRRRRRHHDHRRPWHSGRPY</sequence>
<evidence type="ECO:0000313" key="3">
    <source>
        <dbReference type="Proteomes" id="UP000473885"/>
    </source>
</evidence>
<proteinExistence type="predicted"/>
<keyword evidence="3" id="KW-1185">Reference proteome</keyword>
<protein>
    <submittedName>
        <fullName evidence="2">Uncharacterized protein</fullName>
    </submittedName>
</protein>